<dbReference type="SUPFAM" id="SSF89095">
    <property type="entry name" value="GatB/YqeY motif"/>
    <property type="match status" value="1"/>
</dbReference>
<dbReference type="EMBL" id="CP115965">
    <property type="protein sequence ID" value="WZX00193.1"/>
    <property type="molecule type" value="Genomic_DNA"/>
</dbReference>
<dbReference type="Proteomes" id="UP001434337">
    <property type="component" value="Chromosome"/>
</dbReference>
<dbReference type="PANTHER" id="PTHR28055:SF1">
    <property type="entry name" value="ALTERED INHERITANCE OF MITOCHONDRIA PROTEIN 41, MITOCHONDRIAL"/>
    <property type="match status" value="1"/>
</dbReference>
<reference evidence="1 2" key="1">
    <citation type="journal article" date="2023" name="Environ Microbiome">
        <title>A coral-associated actinobacterium mitigates coral bleaching under heat stress.</title>
        <authorList>
            <person name="Li J."/>
            <person name="Zou Y."/>
            <person name="Li Q."/>
            <person name="Zhang J."/>
            <person name="Bourne D.G."/>
            <person name="Lyu Y."/>
            <person name="Liu C."/>
            <person name="Zhang S."/>
        </authorList>
    </citation>
    <scope>NUCLEOTIDE SEQUENCE [LARGE SCALE GENOMIC DNA]</scope>
    <source>
        <strain evidence="1 2">SCSIO 13291</strain>
    </source>
</reference>
<protein>
    <submittedName>
        <fullName evidence="1">GatB/YqeY domain-containing protein</fullName>
    </submittedName>
</protein>
<dbReference type="Gene3D" id="1.10.1510.10">
    <property type="entry name" value="Uncharacterised protein YqeY/AIM41 PF09424, N-terminal domain"/>
    <property type="match status" value="1"/>
</dbReference>
<accession>A0ABZ3CBL6</accession>
<keyword evidence="2" id="KW-1185">Reference proteome</keyword>
<name>A0ABZ3CBL6_9ACTN</name>
<sequence>MGTLEDTLHGDMVAAMKARDGERTTTLRMAIAAIKNEKVAGKQARELSEQEEIAVLQREVRTRRDSAQAYTDGGRPELAEKELTEAELLAVYLPASLSDDELDALVAEEVAAAEATLGEKPGMRQMGQVIKAVNARAAGRAEGSAVAAKVKAALQ</sequence>
<dbReference type="PANTHER" id="PTHR28055">
    <property type="entry name" value="ALTERED INHERITANCE OF MITOCHONDRIA PROTEIN 41, MITOCHONDRIAL"/>
    <property type="match status" value="1"/>
</dbReference>
<evidence type="ECO:0000313" key="2">
    <source>
        <dbReference type="Proteomes" id="UP001434337"/>
    </source>
</evidence>
<dbReference type="InterPro" id="IPR042184">
    <property type="entry name" value="YqeY/Aim41_N"/>
</dbReference>
<dbReference type="InterPro" id="IPR019004">
    <property type="entry name" value="YqeY/Aim41"/>
</dbReference>
<dbReference type="InterPro" id="IPR023168">
    <property type="entry name" value="GatB_Yqey_C_2"/>
</dbReference>
<gene>
    <name evidence="1" type="ORF">PCC79_08435</name>
</gene>
<dbReference type="Pfam" id="PF09424">
    <property type="entry name" value="YqeY"/>
    <property type="match status" value="1"/>
</dbReference>
<dbReference type="Gene3D" id="1.10.10.410">
    <property type="match status" value="1"/>
</dbReference>
<proteinExistence type="predicted"/>
<organism evidence="1 2">
    <name type="scientific">Propioniciclava soli</name>
    <dbReference type="NCBI Taxonomy" id="2775081"/>
    <lineage>
        <taxon>Bacteria</taxon>
        <taxon>Bacillati</taxon>
        <taxon>Actinomycetota</taxon>
        <taxon>Actinomycetes</taxon>
        <taxon>Propionibacteriales</taxon>
        <taxon>Propionibacteriaceae</taxon>
        <taxon>Propioniciclava</taxon>
    </lineage>
</organism>
<dbReference type="InterPro" id="IPR003789">
    <property type="entry name" value="Asn/Gln_tRNA_amidoTrase-B-like"/>
</dbReference>
<evidence type="ECO:0000313" key="1">
    <source>
        <dbReference type="EMBL" id="WZX00193.1"/>
    </source>
</evidence>
<dbReference type="RefSeq" id="WP_232547937.1">
    <property type="nucleotide sequence ID" value="NZ_CP115965.1"/>
</dbReference>